<keyword evidence="3" id="KW-0805">Transcription regulation</keyword>
<dbReference type="GO" id="GO:0000156">
    <property type="term" value="F:phosphorelay response regulator activity"/>
    <property type="evidence" value="ECO:0007669"/>
    <property type="project" value="TreeGrafter"/>
</dbReference>
<dbReference type="SUPFAM" id="SSF46894">
    <property type="entry name" value="C-terminal effector domain of the bipartite response regulators"/>
    <property type="match status" value="1"/>
</dbReference>
<keyword evidence="1 6" id="KW-0597">Phosphoprotein</keyword>
<keyword evidence="2" id="KW-0902">Two-component regulatory system</keyword>
<comment type="caution">
    <text evidence="10">The sequence shown here is derived from an EMBL/GenBank/DDBJ whole genome shotgun (WGS) entry which is preliminary data.</text>
</comment>
<feature type="modified residue" description="4-aspartylphosphate" evidence="6">
    <location>
        <position position="52"/>
    </location>
</feature>
<evidence type="ECO:0000313" key="10">
    <source>
        <dbReference type="EMBL" id="MBO1320783.1"/>
    </source>
</evidence>
<dbReference type="InterPro" id="IPR036388">
    <property type="entry name" value="WH-like_DNA-bd_sf"/>
</dbReference>
<dbReference type="EMBL" id="JAFREP010000019">
    <property type="protein sequence ID" value="MBO1320783.1"/>
    <property type="molecule type" value="Genomic_DNA"/>
</dbReference>
<organism evidence="10 11">
    <name type="scientific">Acanthopleuribacter pedis</name>
    <dbReference type="NCBI Taxonomy" id="442870"/>
    <lineage>
        <taxon>Bacteria</taxon>
        <taxon>Pseudomonadati</taxon>
        <taxon>Acidobacteriota</taxon>
        <taxon>Holophagae</taxon>
        <taxon>Acanthopleuribacterales</taxon>
        <taxon>Acanthopleuribacteraceae</taxon>
        <taxon>Acanthopleuribacter</taxon>
    </lineage>
</organism>
<keyword evidence="11" id="KW-1185">Reference proteome</keyword>
<dbReference type="InterPro" id="IPR001789">
    <property type="entry name" value="Sig_transdc_resp-reg_receiver"/>
</dbReference>
<dbReference type="GO" id="GO:0005829">
    <property type="term" value="C:cytosol"/>
    <property type="evidence" value="ECO:0007669"/>
    <property type="project" value="TreeGrafter"/>
</dbReference>
<dbReference type="Pfam" id="PF00072">
    <property type="entry name" value="Response_reg"/>
    <property type="match status" value="1"/>
</dbReference>
<dbReference type="AlphaFoldDB" id="A0A8J7QLZ3"/>
<accession>A0A8J7QLZ3</accession>
<gene>
    <name evidence="10" type="ORF">J3U88_20055</name>
</gene>
<name>A0A8J7QLZ3_9BACT</name>
<dbReference type="SMART" id="SM00862">
    <property type="entry name" value="Trans_reg_C"/>
    <property type="match status" value="1"/>
</dbReference>
<dbReference type="SMART" id="SM00448">
    <property type="entry name" value="REC"/>
    <property type="match status" value="1"/>
</dbReference>
<evidence type="ECO:0000256" key="7">
    <source>
        <dbReference type="PROSITE-ProRule" id="PRU01091"/>
    </source>
</evidence>
<evidence type="ECO:0000259" key="8">
    <source>
        <dbReference type="PROSITE" id="PS50110"/>
    </source>
</evidence>
<protein>
    <submittedName>
        <fullName evidence="10">Response regulator transcription factor</fullName>
    </submittedName>
</protein>
<evidence type="ECO:0000256" key="4">
    <source>
        <dbReference type="ARBA" id="ARBA00023125"/>
    </source>
</evidence>
<feature type="domain" description="OmpR/PhoB-type" evidence="9">
    <location>
        <begin position="125"/>
        <end position="223"/>
    </location>
</feature>
<dbReference type="Pfam" id="PF00486">
    <property type="entry name" value="Trans_reg_C"/>
    <property type="match status" value="1"/>
</dbReference>
<dbReference type="Gene3D" id="1.10.10.10">
    <property type="entry name" value="Winged helix-like DNA-binding domain superfamily/Winged helix DNA-binding domain"/>
    <property type="match status" value="1"/>
</dbReference>
<evidence type="ECO:0000256" key="1">
    <source>
        <dbReference type="ARBA" id="ARBA00022553"/>
    </source>
</evidence>
<dbReference type="Proteomes" id="UP000664417">
    <property type="component" value="Unassembled WGS sequence"/>
</dbReference>
<evidence type="ECO:0000259" key="9">
    <source>
        <dbReference type="PROSITE" id="PS51755"/>
    </source>
</evidence>
<dbReference type="GO" id="GO:0006355">
    <property type="term" value="P:regulation of DNA-templated transcription"/>
    <property type="evidence" value="ECO:0007669"/>
    <property type="project" value="InterPro"/>
</dbReference>
<feature type="DNA-binding region" description="OmpR/PhoB-type" evidence="7">
    <location>
        <begin position="125"/>
        <end position="223"/>
    </location>
</feature>
<dbReference type="InterPro" id="IPR016032">
    <property type="entry name" value="Sig_transdc_resp-reg_C-effctor"/>
</dbReference>
<evidence type="ECO:0000256" key="5">
    <source>
        <dbReference type="ARBA" id="ARBA00023163"/>
    </source>
</evidence>
<evidence type="ECO:0000256" key="2">
    <source>
        <dbReference type="ARBA" id="ARBA00023012"/>
    </source>
</evidence>
<feature type="domain" description="Response regulatory" evidence="8">
    <location>
        <begin position="3"/>
        <end position="117"/>
    </location>
</feature>
<dbReference type="GO" id="GO:0032993">
    <property type="term" value="C:protein-DNA complex"/>
    <property type="evidence" value="ECO:0007669"/>
    <property type="project" value="TreeGrafter"/>
</dbReference>
<evidence type="ECO:0000313" key="11">
    <source>
        <dbReference type="Proteomes" id="UP000664417"/>
    </source>
</evidence>
<dbReference type="Gene3D" id="6.10.250.690">
    <property type="match status" value="1"/>
</dbReference>
<evidence type="ECO:0000256" key="3">
    <source>
        <dbReference type="ARBA" id="ARBA00023015"/>
    </source>
</evidence>
<dbReference type="PANTHER" id="PTHR48111">
    <property type="entry name" value="REGULATOR OF RPOS"/>
    <property type="match status" value="1"/>
</dbReference>
<dbReference type="PROSITE" id="PS50110">
    <property type="entry name" value="RESPONSE_REGULATORY"/>
    <property type="match status" value="1"/>
</dbReference>
<dbReference type="Gene3D" id="3.40.50.2300">
    <property type="match status" value="1"/>
</dbReference>
<keyword evidence="4 7" id="KW-0238">DNA-binding</keyword>
<dbReference type="GO" id="GO:0000976">
    <property type="term" value="F:transcription cis-regulatory region binding"/>
    <property type="evidence" value="ECO:0007669"/>
    <property type="project" value="TreeGrafter"/>
</dbReference>
<evidence type="ECO:0000256" key="6">
    <source>
        <dbReference type="PROSITE-ProRule" id="PRU00169"/>
    </source>
</evidence>
<dbReference type="InterPro" id="IPR039420">
    <property type="entry name" value="WalR-like"/>
</dbReference>
<proteinExistence type="predicted"/>
<dbReference type="InterPro" id="IPR001867">
    <property type="entry name" value="OmpR/PhoB-type_DNA-bd"/>
</dbReference>
<sequence length="231" mass="25452">MSLIFVLEDDPVLQMGIVDNLRLENYQVVACDTVAAFEQHLARTVPDLAVMDLGLPDGDGGTLLADLRRRGLRFPALLLTARASETDVLMGFKRGADDYVTKPFSPRILLARIAALLQRAAAPRETLLVFGELVVDPVNMLIRGDDAPHLSTLEYQVLAYLADNMGQAVSRVALLEEVWGMERAPTERAVDTLMANLRKKLEPRPKQPQYLLSQRGVGYRLQVPTSAGSLS</sequence>
<dbReference type="PROSITE" id="PS51755">
    <property type="entry name" value="OMPR_PHOB"/>
    <property type="match status" value="1"/>
</dbReference>
<dbReference type="SUPFAM" id="SSF52172">
    <property type="entry name" value="CheY-like"/>
    <property type="match status" value="1"/>
</dbReference>
<dbReference type="InterPro" id="IPR011006">
    <property type="entry name" value="CheY-like_superfamily"/>
</dbReference>
<dbReference type="PANTHER" id="PTHR48111:SF21">
    <property type="entry name" value="DNA-BINDING DUAL MASTER TRANSCRIPTIONAL REGULATOR RPAA"/>
    <property type="match status" value="1"/>
</dbReference>
<reference evidence="10" key="1">
    <citation type="submission" date="2021-03" db="EMBL/GenBank/DDBJ databases">
        <authorList>
            <person name="Wang G."/>
        </authorList>
    </citation>
    <scope>NUCLEOTIDE SEQUENCE</scope>
    <source>
        <strain evidence="10">KCTC 12899</strain>
    </source>
</reference>
<dbReference type="RefSeq" id="WP_207860735.1">
    <property type="nucleotide sequence ID" value="NZ_JAFREP010000019.1"/>
</dbReference>
<keyword evidence="5" id="KW-0804">Transcription</keyword>
<dbReference type="CDD" id="cd00383">
    <property type="entry name" value="trans_reg_C"/>
    <property type="match status" value="1"/>
</dbReference>